<reference evidence="2" key="1">
    <citation type="journal article" date="2020" name="Nature">
        <title>Giant virus diversity and host interactions through global metagenomics.</title>
        <authorList>
            <person name="Schulz F."/>
            <person name="Roux S."/>
            <person name="Paez-Espino D."/>
            <person name="Jungbluth S."/>
            <person name="Walsh D.A."/>
            <person name="Denef V.J."/>
            <person name="McMahon K.D."/>
            <person name="Konstantinidis K.T."/>
            <person name="Eloe-Fadrosh E.A."/>
            <person name="Kyrpides N.C."/>
            <person name="Woyke T."/>
        </authorList>
    </citation>
    <scope>NUCLEOTIDE SEQUENCE</scope>
    <source>
        <strain evidence="2">GVMAG-S-ERX555961-36</strain>
    </source>
</reference>
<dbReference type="Gene3D" id="2.40.50.700">
    <property type="match status" value="1"/>
</dbReference>
<dbReference type="EMBL" id="MN738769">
    <property type="protein sequence ID" value="QHS83870.1"/>
    <property type="molecule type" value="Genomic_DNA"/>
</dbReference>
<dbReference type="InterPro" id="IPR050180">
    <property type="entry name" value="RNR_Ribonuclease"/>
</dbReference>
<dbReference type="GO" id="GO:0000175">
    <property type="term" value="F:3'-5'-RNA exonuclease activity"/>
    <property type="evidence" value="ECO:0007669"/>
    <property type="project" value="TreeGrafter"/>
</dbReference>
<evidence type="ECO:0000259" key="1">
    <source>
        <dbReference type="SMART" id="SM00955"/>
    </source>
</evidence>
<dbReference type="PANTHER" id="PTHR23355">
    <property type="entry name" value="RIBONUCLEASE"/>
    <property type="match status" value="1"/>
</dbReference>
<proteinExistence type="predicted"/>
<sequence>MDKHDFLNGEIICIFNQRKDVYISINSIDAIVYASSEKENKLVYKQKVKIPETSLKLSKIENIENAPEIVKSFAESYQLFEVNIDEIRHGDLDRNSSILTGIMLLNSKTSWGINSKGYKKYTFKPRDSQYPKYIVASKLKSTTNIYAKVEIQKWDKTQENPQGIFVEKIGNINDENMYEDVIVSSQNIIPRNQKSVFRKFSKTELVKNIDYEEDLTQLKTFSIDPPGCLDIDDAISIRKVDENVEYIVNIANPIEMFDVSTDLDDCAKFMTTSLYSDEKIYHLLPENISTKEASLLPNIEKGAISVIFSNINETKIVKTKIINKKAFSYDEFDSLTEEKEEIFEYFHKLFGILPEDSHELVEKSMIYANEAVAKFLVNRINKDTLLRKTVKNGGAYYLKYNENTSNNHESIGVALYTHFTSPIRRYADQIVIRQLLAIKKNLNYDVPDLDLLIRMNIVKFKEKRLQSELNWIKIASKNENVQLVGELAYVSDNYARIDISSPIENRIFIPMISNNITDIIKVSDDHLENLTNNSKLEFESKEVVINLFWISSKGLEGFRFEWLQPPISKWLAECACFEAQ</sequence>
<dbReference type="Pfam" id="PF00773">
    <property type="entry name" value="RNB"/>
    <property type="match status" value="2"/>
</dbReference>
<dbReference type="PANTHER" id="PTHR23355:SF59">
    <property type="entry name" value="EXORIBONUCLEASE II, MITOCHONDRIAL"/>
    <property type="match status" value="1"/>
</dbReference>
<dbReference type="SMART" id="SM00955">
    <property type="entry name" value="RNB"/>
    <property type="match status" value="1"/>
</dbReference>
<dbReference type="AlphaFoldDB" id="A0A6C0AWZ0"/>
<dbReference type="GO" id="GO:0003723">
    <property type="term" value="F:RNA binding"/>
    <property type="evidence" value="ECO:0007669"/>
    <property type="project" value="InterPro"/>
</dbReference>
<protein>
    <recommendedName>
        <fullName evidence="1">RNB domain-containing protein</fullName>
    </recommendedName>
</protein>
<dbReference type="InterPro" id="IPR041505">
    <property type="entry name" value="Dis3_CSD2"/>
</dbReference>
<dbReference type="InterPro" id="IPR012340">
    <property type="entry name" value="NA-bd_OB-fold"/>
</dbReference>
<accession>A0A6C0AWZ0</accession>
<dbReference type="InterPro" id="IPR001900">
    <property type="entry name" value="RNase_II/R"/>
</dbReference>
<dbReference type="GO" id="GO:0006402">
    <property type="term" value="P:mRNA catabolic process"/>
    <property type="evidence" value="ECO:0007669"/>
    <property type="project" value="TreeGrafter"/>
</dbReference>
<dbReference type="Pfam" id="PF17849">
    <property type="entry name" value="OB_Dis3"/>
    <property type="match status" value="1"/>
</dbReference>
<name>A0A6C0AWZ0_9ZZZZ</name>
<evidence type="ECO:0000313" key="2">
    <source>
        <dbReference type="EMBL" id="QHS83870.1"/>
    </source>
</evidence>
<feature type="domain" description="RNB" evidence="1">
    <location>
        <begin position="212"/>
        <end position="441"/>
    </location>
</feature>
<dbReference type="GO" id="GO:0000932">
    <property type="term" value="C:P-body"/>
    <property type="evidence" value="ECO:0007669"/>
    <property type="project" value="TreeGrafter"/>
</dbReference>
<dbReference type="SUPFAM" id="SSF50249">
    <property type="entry name" value="Nucleic acid-binding proteins"/>
    <property type="match status" value="1"/>
</dbReference>
<organism evidence="2">
    <name type="scientific">viral metagenome</name>
    <dbReference type="NCBI Taxonomy" id="1070528"/>
    <lineage>
        <taxon>unclassified sequences</taxon>
        <taxon>metagenomes</taxon>
        <taxon>organismal metagenomes</taxon>
    </lineage>
</organism>